<dbReference type="GO" id="GO:0006633">
    <property type="term" value="P:fatty acid biosynthetic process"/>
    <property type="evidence" value="ECO:0007669"/>
    <property type="project" value="TreeGrafter"/>
</dbReference>
<dbReference type="InterPro" id="IPR029069">
    <property type="entry name" value="HotDog_dom_sf"/>
</dbReference>
<protein>
    <submittedName>
        <fullName evidence="4">Acyl dehydratase</fullName>
    </submittedName>
</protein>
<dbReference type="SUPFAM" id="SSF54637">
    <property type="entry name" value="Thioesterase/thiol ester dehydrase-isomerase"/>
    <property type="match status" value="1"/>
</dbReference>
<keyword evidence="2" id="KW-0472">Membrane</keyword>
<gene>
    <name evidence="4" type="ORF">L618_001600000730</name>
</gene>
<keyword evidence="2" id="KW-1133">Transmembrane helix</keyword>
<dbReference type="Gene3D" id="3.10.129.10">
    <property type="entry name" value="Hotdog Thioesterase"/>
    <property type="match status" value="1"/>
</dbReference>
<dbReference type="Proteomes" id="UP000317573">
    <property type="component" value="Unassembled WGS sequence"/>
</dbReference>
<evidence type="ECO:0000313" key="5">
    <source>
        <dbReference type="Proteomes" id="UP000317573"/>
    </source>
</evidence>
<evidence type="ECO:0000256" key="2">
    <source>
        <dbReference type="SAM" id="Phobius"/>
    </source>
</evidence>
<keyword evidence="2" id="KW-0812">Transmembrane</keyword>
<evidence type="ECO:0000313" key="4">
    <source>
        <dbReference type="EMBL" id="TWH18029.1"/>
    </source>
</evidence>
<name>A0A562E811_RHORH</name>
<evidence type="ECO:0000256" key="1">
    <source>
        <dbReference type="ARBA" id="ARBA00005254"/>
    </source>
</evidence>
<comment type="caution">
    <text evidence="4">The sequence shown here is derived from an EMBL/GenBank/DDBJ whole genome shotgun (WGS) entry which is preliminary data.</text>
</comment>
<dbReference type="PANTHER" id="PTHR43437:SF3">
    <property type="entry name" value="HYDROXYACYL-THIOESTER DEHYDRATASE TYPE 2, MITOCHONDRIAL"/>
    <property type="match status" value="1"/>
</dbReference>
<feature type="domain" description="MaoC-like" evidence="3">
    <location>
        <begin position="11"/>
        <end position="115"/>
    </location>
</feature>
<dbReference type="PANTHER" id="PTHR43437">
    <property type="entry name" value="HYDROXYACYL-THIOESTER DEHYDRATASE TYPE 2, MITOCHONDRIAL-RELATED"/>
    <property type="match status" value="1"/>
</dbReference>
<dbReference type="RefSeq" id="WP_145691459.1">
    <property type="nucleotide sequence ID" value="NZ_VLJT01000013.1"/>
</dbReference>
<dbReference type="AlphaFoldDB" id="A0A562E811"/>
<dbReference type="GO" id="GO:0019171">
    <property type="term" value="F:(3R)-hydroxyacyl-[acyl-carrier-protein] dehydratase activity"/>
    <property type="evidence" value="ECO:0007669"/>
    <property type="project" value="TreeGrafter"/>
</dbReference>
<evidence type="ECO:0000259" key="3">
    <source>
        <dbReference type="Pfam" id="PF01575"/>
    </source>
</evidence>
<dbReference type="EMBL" id="VLJT01000013">
    <property type="protein sequence ID" value="TWH18029.1"/>
    <property type="molecule type" value="Genomic_DNA"/>
</dbReference>
<reference evidence="4 5" key="1">
    <citation type="submission" date="2019-07" db="EMBL/GenBank/DDBJ databases">
        <title>Genome sequencing of lignin-degrading bacterial isolates.</title>
        <authorList>
            <person name="Gladden J."/>
        </authorList>
    </citation>
    <scope>NUCLEOTIDE SEQUENCE [LARGE SCALE GENOMIC DNA]</scope>
    <source>
        <strain evidence="4 5">J45</strain>
    </source>
</reference>
<proteinExistence type="inferred from homology"/>
<accession>A0A562E811</accession>
<sequence>MTTSDVDIEMGQAFAPREFGPLTMTDIVRYQGASGDLNPMHHDDEMARAAGYPASFSVGMLGAGYLAAYCTDLFGTRSVRRFRTRFRKVVYRGEVLTAHAVVREIRGSGDDARVELGLELLDSSGAVVVDGSAEFLLDSMKSIGSEEVSE</sequence>
<organism evidence="4 5">
    <name type="scientific">Rhodococcus rhodochrous J45</name>
    <dbReference type="NCBI Taxonomy" id="935266"/>
    <lineage>
        <taxon>Bacteria</taxon>
        <taxon>Bacillati</taxon>
        <taxon>Actinomycetota</taxon>
        <taxon>Actinomycetes</taxon>
        <taxon>Mycobacteriales</taxon>
        <taxon>Nocardiaceae</taxon>
        <taxon>Rhodococcus</taxon>
    </lineage>
</organism>
<dbReference type="InterPro" id="IPR050965">
    <property type="entry name" value="UPF0336/Enoyl-CoA_hydratase"/>
</dbReference>
<comment type="similarity">
    <text evidence="1">Belongs to the enoyl-CoA hydratase/isomerase family.</text>
</comment>
<feature type="transmembrane region" description="Helical" evidence="2">
    <location>
        <begin position="54"/>
        <end position="75"/>
    </location>
</feature>
<dbReference type="Pfam" id="PF01575">
    <property type="entry name" value="MaoC_dehydratas"/>
    <property type="match status" value="1"/>
</dbReference>
<dbReference type="InterPro" id="IPR002539">
    <property type="entry name" value="MaoC-like_dom"/>
</dbReference>